<protein>
    <submittedName>
        <fullName evidence="1">Uncharacterized protein</fullName>
    </submittedName>
</protein>
<reference evidence="1" key="1">
    <citation type="submission" date="2020-08" db="EMBL/GenBank/DDBJ databases">
        <title>Lewinella bacteria from marine environments.</title>
        <authorList>
            <person name="Zhong Y."/>
        </authorList>
    </citation>
    <scope>NUCLEOTIDE SEQUENCE</scope>
    <source>
        <strain evidence="1">KCTC 42187</strain>
    </source>
</reference>
<proteinExistence type="predicted"/>
<organism evidence="1 2">
    <name type="scientific">Neolewinella lacunae</name>
    <dbReference type="NCBI Taxonomy" id="1517758"/>
    <lineage>
        <taxon>Bacteria</taxon>
        <taxon>Pseudomonadati</taxon>
        <taxon>Bacteroidota</taxon>
        <taxon>Saprospiria</taxon>
        <taxon>Saprospirales</taxon>
        <taxon>Lewinellaceae</taxon>
        <taxon>Neolewinella</taxon>
    </lineage>
</organism>
<dbReference type="RefSeq" id="WP_187467107.1">
    <property type="nucleotide sequence ID" value="NZ_JACSIT010000117.1"/>
</dbReference>
<dbReference type="Proteomes" id="UP000650081">
    <property type="component" value="Unassembled WGS sequence"/>
</dbReference>
<evidence type="ECO:0000313" key="1">
    <source>
        <dbReference type="EMBL" id="MBC6995054.1"/>
    </source>
</evidence>
<dbReference type="AlphaFoldDB" id="A0A923PKJ1"/>
<sequence>MRSDYQQREMCNKGHVVSRRKVQMGAFEQAGTIPVPAYLIVAPASIYDKTAQE</sequence>
<name>A0A923PKJ1_9BACT</name>
<accession>A0A923PKJ1</accession>
<keyword evidence="2" id="KW-1185">Reference proteome</keyword>
<comment type="caution">
    <text evidence="1">The sequence shown here is derived from an EMBL/GenBank/DDBJ whole genome shotgun (WGS) entry which is preliminary data.</text>
</comment>
<gene>
    <name evidence="1" type="ORF">H9S92_12815</name>
</gene>
<evidence type="ECO:0000313" key="2">
    <source>
        <dbReference type="Proteomes" id="UP000650081"/>
    </source>
</evidence>
<dbReference type="EMBL" id="JACSIT010000117">
    <property type="protein sequence ID" value="MBC6995054.1"/>
    <property type="molecule type" value="Genomic_DNA"/>
</dbReference>